<protein>
    <recommendedName>
        <fullName evidence="3">XRE family transcriptional regulator</fullName>
    </recommendedName>
</protein>
<evidence type="ECO:0000313" key="1">
    <source>
        <dbReference type="EMBL" id="WIV55757.1"/>
    </source>
</evidence>
<evidence type="ECO:0000313" key="2">
    <source>
        <dbReference type="Proteomes" id="UP001227101"/>
    </source>
</evidence>
<gene>
    <name evidence="1" type="ORF">QP939_44280</name>
</gene>
<name>A0ABY8XJI0_9PSEU</name>
<evidence type="ECO:0008006" key="3">
    <source>
        <dbReference type="Google" id="ProtNLM"/>
    </source>
</evidence>
<sequence>MPAVLLSSLDSVLAGVSPGIDAPPGMLGRTLATARAWYDQGRNAVVLRHLPDLLRLADQELESGHPDAMERYCQVNDLATDLLDKVGLVGAARLTAQNSIRVSRQSGSPLAMAAADRGLTIVLRHEGKTATANLVSLRAANLIERTGLTDVRQAISYVQVMCTHAYVAAQNEDRSTVLAAIGEAARAASCLRDRVPPEIADRATANARMYRVSVHWALGDAGTAVEAGRQVDVRALPTPERRARHFTDMARAWWAWRKPDETACSLLTALHFAPAEVTDRARIRAIVEQLTRHHTAVNSARHLAAKVAALPASS</sequence>
<dbReference type="RefSeq" id="WP_285452818.1">
    <property type="nucleotide sequence ID" value="NZ_CP127173.1"/>
</dbReference>
<dbReference type="Proteomes" id="UP001227101">
    <property type="component" value="Chromosome"/>
</dbReference>
<proteinExistence type="predicted"/>
<accession>A0ABY8XJI0</accession>
<keyword evidence="2" id="KW-1185">Reference proteome</keyword>
<dbReference type="EMBL" id="CP127173">
    <property type="protein sequence ID" value="WIV55757.1"/>
    <property type="molecule type" value="Genomic_DNA"/>
</dbReference>
<reference evidence="1 2" key="1">
    <citation type="submission" date="2023-06" db="EMBL/GenBank/DDBJ databases">
        <authorList>
            <person name="Oyuntsetseg B."/>
            <person name="Kim S.B."/>
        </authorList>
    </citation>
    <scope>NUCLEOTIDE SEQUENCE [LARGE SCALE GENOMIC DNA]</scope>
    <source>
        <strain evidence="1 2">2-2</strain>
    </source>
</reference>
<organism evidence="1 2">
    <name type="scientific">Amycolatopsis nalaikhensis</name>
    <dbReference type="NCBI Taxonomy" id="715472"/>
    <lineage>
        <taxon>Bacteria</taxon>
        <taxon>Bacillati</taxon>
        <taxon>Actinomycetota</taxon>
        <taxon>Actinomycetes</taxon>
        <taxon>Pseudonocardiales</taxon>
        <taxon>Pseudonocardiaceae</taxon>
        <taxon>Amycolatopsis</taxon>
    </lineage>
</organism>